<keyword evidence="5" id="KW-0378">Hydrolase</keyword>
<feature type="non-terminal residue" evidence="8">
    <location>
        <position position="365"/>
    </location>
</feature>
<organism evidence="8 9">
    <name type="scientific">candidate division TA06 bacterium DG_78</name>
    <dbReference type="NCBI Taxonomy" id="1703772"/>
    <lineage>
        <taxon>Bacteria</taxon>
        <taxon>Bacteria division TA06</taxon>
    </lineage>
</organism>
<dbReference type="InterPro" id="IPR002195">
    <property type="entry name" value="Dihydroorotase_CS"/>
</dbReference>
<dbReference type="CDD" id="cd01317">
    <property type="entry name" value="DHOase_IIa"/>
    <property type="match status" value="1"/>
</dbReference>
<dbReference type="SUPFAM" id="SSF51338">
    <property type="entry name" value="Composite domain of metallo-dependent hydrolases"/>
    <property type="match status" value="1"/>
</dbReference>
<comment type="cofactor">
    <cofactor evidence="1">
        <name>Zn(2+)</name>
        <dbReference type="ChEBI" id="CHEBI:29105"/>
    </cofactor>
</comment>
<evidence type="ECO:0000256" key="5">
    <source>
        <dbReference type="ARBA" id="ARBA00022801"/>
    </source>
</evidence>
<dbReference type="GO" id="GO:0046872">
    <property type="term" value="F:metal ion binding"/>
    <property type="evidence" value="ECO:0007669"/>
    <property type="project" value="UniProtKB-KW"/>
</dbReference>
<dbReference type="EMBL" id="LJNI01000155">
    <property type="protein sequence ID" value="KPJ70835.1"/>
    <property type="molecule type" value="Genomic_DNA"/>
</dbReference>
<dbReference type="Gene3D" id="3.20.20.140">
    <property type="entry name" value="Metal-dependent hydrolases"/>
    <property type="match status" value="1"/>
</dbReference>
<evidence type="ECO:0000256" key="3">
    <source>
        <dbReference type="ARBA" id="ARBA00010286"/>
    </source>
</evidence>
<name>A0A0S7Y8F6_UNCT6</name>
<evidence type="ECO:0000256" key="4">
    <source>
        <dbReference type="ARBA" id="ARBA00022723"/>
    </source>
</evidence>
<evidence type="ECO:0000259" key="7">
    <source>
        <dbReference type="Pfam" id="PF12890"/>
    </source>
</evidence>
<dbReference type="GO" id="GO:0004038">
    <property type="term" value="F:allantoinase activity"/>
    <property type="evidence" value="ECO:0007669"/>
    <property type="project" value="TreeGrafter"/>
</dbReference>
<sequence>MLIRNGRVIDPKQKLDQKLDILIEDNRIVKIEKKISKKNVQVIDAKNCIVSPGFIDLHCHLRDPGRPDKETIETGSRAAVAGGFTSVCCMPNTDPPIDNEGIVNYIYKEAARVNLCRVFPIGAITKKREGKEITEFGELIRAGVKGFSDDGDEVADANVLRHAFEYSKIFDIPLFEHPIDRDLAQGGLMNEGLVSTRLGLKGSPAIAEEVVVARDLLLARFTDARLHLCHISTKSAVDLIRTAKKEGIKVTCETCPHYFFYNDDVLETFDPNYKVNPPIRSEKDRQAIIEGLLDGTIDCIATDHAPHCQAEKELEFANAPYGMIGFETALSMIIMELINKQKCKWHDILTKVSINPAKIIKEKAG</sequence>
<comment type="similarity">
    <text evidence="3">Belongs to the metallo-dependent hydrolases superfamily. DHOase family. Class I DHOase subfamily.</text>
</comment>
<evidence type="ECO:0000256" key="6">
    <source>
        <dbReference type="ARBA" id="ARBA00022975"/>
    </source>
</evidence>
<dbReference type="PROSITE" id="PS00483">
    <property type="entry name" value="DIHYDROOROTASE_2"/>
    <property type="match status" value="1"/>
</dbReference>
<keyword evidence="4" id="KW-0479">Metal-binding</keyword>
<accession>A0A0S7Y8F6</accession>
<dbReference type="GO" id="GO:0004151">
    <property type="term" value="F:dihydroorotase activity"/>
    <property type="evidence" value="ECO:0007669"/>
    <property type="project" value="InterPro"/>
</dbReference>
<keyword evidence="6" id="KW-0665">Pyrimidine biosynthesis</keyword>
<dbReference type="InterPro" id="IPR024403">
    <property type="entry name" value="DHOase_cat"/>
</dbReference>
<dbReference type="GO" id="GO:0006221">
    <property type="term" value="P:pyrimidine nucleotide biosynthetic process"/>
    <property type="evidence" value="ECO:0007669"/>
    <property type="project" value="UniProtKB-KW"/>
</dbReference>
<protein>
    <submittedName>
        <fullName evidence="8">Dihydroorotase</fullName>
    </submittedName>
</protein>
<feature type="domain" description="Dihydroorotase catalytic" evidence="7">
    <location>
        <begin position="49"/>
        <end position="235"/>
    </location>
</feature>
<evidence type="ECO:0000313" key="9">
    <source>
        <dbReference type="Proteomes" id="UP000051012"/>
    </source>
</evidence>
<dbReference type="GO" id="GO:0005737">
    <property type="term" value="C:cytoplasm"/>
    <property type="evidence" value="ECO:0007669"/>
    <property type="project" value="TreeGrafter"/>
</dbReference>
<comment type="function">
    <text evidence="2">Catalyzes the reversible cyclization of carbamoyl aspartate to dihydroorotate.</text>
</comment>
<dbReference type="Pfam" id="PF12890">
    <property type="entry name" value="DHOase"/>
    <property type="match status" value="1"/>
</dbReference>
<dbReference type="PANTHER" id="PTHR43668:SF2">
    <property type="entry name" value="ALLANTOINASE"/>
    <property type="match status" value="1"/>
</dbReference>
<dbReference type="AlphaFoldDB" id="A0A0S7Y8F6"/>
<evidence type="ECO:0000256" key="1">
    <source>
        <dbReference type="ARBA" id="ARBA00001947"/>
    </source>
</evidence>
<dbReference type="GO" id="GO:0006145">
    <property type="term" value="P:purine nucleobase catabolic process"/>
    <property type="evidence" value="ECO:0007669"/>
    <property type="project" value="TreeGrafter"/>
</dbReference>
<evidence type="ECO:0000313" key="8">
    <source>
        <dbReference type="EMBL" id="KPJ70835.1"/>
    </source>
</evidence>
<dbReference type="InterPro" id="IPR032466">
    <property type="entry name" value="Metal_Hydrolase"/>
</dbReference>
<dbReference type="InterPro" id="IPR011059">
    <property type="entry name" value="Metal-dep_hydrolase_composite"/>
</dbReference>
<dbReference type="Proteomes" id="UP000051012">
    <property type="component" value="Unassembled WGS sequence"/>
</dbReference>
<comment type="caution">
    <text evidence="8">The sequence shown here is derived from an EMBL/GenBank/DDBJ whole genome shotgun (WGS) entry which is preliminary data.</text>
</comment>
<gene>
    <name evidence="8" type="ORF">AMJ52_09415</name>
</gene>
<dbReference type="PANTHER" id="PTHR43668">
    <property type="entry name" value="ALLANTOINASE"/>
    <property type="match status" value="1"/>
</dbReference>
<reference evidence="8 9" key="1">
    <citation type="journal article" date="2015" name="Microbiome">
        <title>Genomic resolution of linkages in carbon, nitrogen, and sulfur cycling among widespread estuary sediment bacteria.</title>
        <authorList>
            <person name="Baker B.J."/>
            <person name="Lazar C.S."/>
            <person name="Teske A.P."/>
            <person name="Dick G.J."/>
        </authorList>
    </citation>
    <scope>NUCLEOTIDE SEQUENCE [LARGE SCALE GENOMIC DNA]</scope>
    <source>
        <strain evidence="8">DG_78</strain>
    </source>
</reference>
<evidence type="ECO:0000256" key="2">
    <source>
        <dbReference type="ARBA" id="ARBA00002368"/>
    </source>
</evidence>
<dbReference type="Gene3D" id="2.30.40.10">
    <property type="entry name" value="Urease, subunit C, domain 1"/>
    <property type="match status" value="1"/>
</dbReference>
<proteinExistence type="inferred from homology"/>
<dbReference type="NCBIfam" id="TIGR00857">
    <property type="entry name" value="pyrC_multi"/>
    <property type="match status" value="1"/>
</dbReference>
<dbReference type="InterPro" id="IPR004722">
    <property type="entry name" value="DHOase"/>
</dbReference>
<dbReference type="InterPro" id="IPR050138">
    <property type="entry name" value="DHOase/Allantoinase_Hydrolase"/>
</dbReference>
<dbReference type="SUPFAM" id="SSF51556">
    <property type="entry name" value="Metallo-dependent hydrolases"/>
    <property type="match status" value="1"/>
</dbReference>